<dbReference type="PATRIC" id="fig|1068978.7.peg.379"/>
<dbReference type="HOGENOM" id="CLU_2571803_0_0_11"/>
<gene>
    <name evidence="1" type="ORF">AMETH_0356</name>
</gene>
<protein>
    <submittedName>
        <fullName evidence="1">Uncharacterized protein</fullName>
    </submittedName>
</protein>
<reference evidence="1 2" key="1">
    <citation type="submission" date="2014-07" db="EMBL/GenBank/DDBJ databases">
        <title>Whole Genome Sequence of the Amycolatopsis methanolica 239.</title>
        <authorList>
            <person name="Tang B."/>
        </authorList>
    </citation>
    <scope>NUCLEOTIDE SEQUENCE [LARGE SCALE GENOMIC DNA]</scope>
    <source>
        <strain evidence="1 2">239</strain>
    </source>
</reference>
<evidence type="ECO:0000313" key="1">
    <source>
        <dbReference type="EMBL" id="AIJ20448.1"/>
    </source>
</evidence>
<dbReference type="EMBL" id="CP009110">
    <property type="protein sequence ID" value="AIJ20448.1"/>
    <property type="molecule type" value="Genomic_DNA"/>
</dbReference>
<proteinExistence type="predicted"/>
<dbReference type="AlphaFoldDB" id="A0A076MHV5"/>
<name>A0A076MHV5_AMYME</name>
<dbReference type="GeneID" id="301844445"/>
<dbReference type="RefSeq" id="WP_017986315.1">
    <property type="nucleotide sequence ID" value="NZ_AQUL01000001.1"/>
</dbReference>
<organism evidence="1 2">
    <name type="scientific">Amycolatopsis methanolica 239</name>
    <dbReference type="NCBI Taxonomy" id="1068978"/>
    <lineage>
        <taxon>Bacteria</taxon>
        <taxon>Bacillati</taxon>
        <taxon>Actinomycetota</taxon>
        <taxon>Actinomycetes</taxon>
        <taxon>Pseudonocardiales</taxon>
        <taxon>Pseudonocardiaceae</taxon>
        <taxon>Amycolatopsis</taxon>
        <taxon>Amycolatopsis methanolica group</taxon>
    </lineage>
</organism>
<dbReference type="OrthoDB" id="3556805at2"/>
<keyword evidence="2" id="KW-1185">Reference proteome</keyword>
<accession>A0A076MHV5</accession>
<dbReference type="KEGG" id="amq:AMETH_0356"/>
<dbReference type="STRING" id="1068978.AMETH_0356"/>
<dbReference type="Proteomes" id="UP000062973">
    <property type="component" value="Chromosome"/>
</dbReference>
<sequence length="82" mass="9082">MFSLPELQAQLTAFRAKLAEASEHTNRAVELLDEAREVIVNAHEQADAWVPPELAAAVDRLGKDADRLRAADDLVNTYLARL</sequence>
<evidence type="ECO:0000313" key="2">
    <source>
        <dbReference type="Proteomes" id="UP000062973"/>
    </source>
</evidence>